<dbReference type="RefSeq" id="WP_146448875.1">
    <property type="nucleotide sequence ID" value="NZ_SJPS01000001.1"/>
</dbReference>
<sequence>MRFSEEEINSARRLREAGLAWEPRAGHYVYDQTGFCKQTSPFQEKVYFILNYDYFMKSVGGVDRFKQIMLWLPTWYDARQLLETLGVPAEQIVDKLQQQRAIEQGRERFVLYEWIESSLVT</sequence>
<protein>
    <submittedName>
        <fullName evidence="1">Uncharacterized protein</fullName>
    </submittedName>
</protein>
<evidence type="ECO:0000313" key="2">
    <source>
        <dbReference type="Proteomes" id="UP000318437"/>
    </source>
</evidence>
<evidence type="ECO:0000313" key="1">
    <source>
        <dbReference type="EMBL" id="TWU30539.1"/>
    </source>
</evidence>
<reference evidence="1 2" key="1">
    <citation type="submission" date="2019-02" db="EMBL/GenBank/DDBJ databases">
        <title>Deep-cultivation of Planctomycetes and their phenomic and genomic characterization uncovers novel biology.</title>
        <authorList>
            <person name="Wiegand S."/>
            <person name="Jogler M."/>
            <person name="Boedeker C."/>
            <person name="Pinto D."/>
            <person name="Vollmers J."/>
            <person name="Rivas-Marin E."/>
            <person name="Kohn T."/>
            <person name="Peeters S.H."/>
            <person name="Heuer A."/>
            <person name="Rast P."/>
            <person name="Oberbeckmann S."/>
            <person name="Bunk B."/>
            <person name="Jeske O."/>
            <person name="Meyerdierks A."/>
            <person name="Storesund J.E."/>
            <person name="Kallscheuer N."/>
            <person name="Luecker S."/>
            <person name="Lage O.M."/>
            <person name="Pohl T."/>
            <person name="Merkel B.J."/>
            <person name="Hornburger P."/>
            <person name="Mueller R.-W."/>
            <person name="Bruemmer F."/>
            <person name="Labrenz M."/>
            <person name="Spormann A.M."/>
            <person name="Op Den Camp H."/>
            <person name="Overmann J."/>
            <person name="Amann R."/>
            <person name="Jetten M.S.M."/>
            <person name="Mascher T."/>
            <person name="Medema M.H."/>
            <person name="Devos D.P."/>
            <person name="Kaster A.-K."/>
            <person name="Ovreas L."/>
            <person name="Rohde M."/>
            <person name="Galperin M.Y."/>
            <person name="Jogler C."/>
        </authorList>
    </citation>
    <scope>NUCLEOTIDE SEQUENCE [LARGE SCALE GENOMIC DNA]</scope>
    <source>
        <strain evidence="1 2">Pla144</strain>
    </source>
</reference>
<accession>A0A5C6D6N9</accession>
<organism evidence="1 2">
    <name type="scientific">Bythopirellula polymerisocia</name>
    <dbReference type="NCBI Taxonomy" id="2528003"/>
    <lineage>
        <taxon>Bacteria</taxon>
        <taxon>Pseudomonadati</taxon>
        <taxon>Planctomycetota</taxon>
        <taxon>Planctomycetia</taxon>
        <taxon>Pirellulales</taxon>
        <taxon>Lacipirellulaceae</taxon>
        <taxon>Bythopirellula</taxon>
    </lineage>
</organism>
<keyword evidence="2" id="KW-1185">Reference proteome</keyword>
<dbReference type="Proteomes" id="UP000318437">
    <property type="component" value="Unassembled WGS sequence"/>
</dbReference>
<name>A0A5C6D6N9_9BACT</name>
<proteinExistence type="predicted"/>
<comment type="caution">
    <text evidence="1">The sequence shown here is derived from an EMBL/GenBank/DDBJ whole genome shotgun (WGS) entry which is preliminary data.</text>
</comment>
<gene>
    <name evidence="1" type="ORF">Pla144_13270</name>
</gene>
<dbReference type="AlphaFoldDB" id="A0A5C6D6N9"/>
<dbReference type="EMBL" id="SJPS01000001">
    <property type="protein sequence ID" value="TWU30539.1"/>
    <property type="molecule type" value="Genomic_DNA"/>
</dbReference>
<dbReference type="OrthoDB" id="282813at2"/>